<dbReference type="CDD" id="cd02659">
    <property type="entry name" value="peptidase_C19C"/>
    <property type="match status" value="1"/>
</dbReference>
<keyword evidence="3" id="KW-0732">Signal</keyword>
<dbReference type="InterPro" id="IPR050164">
    <property type="entry name" value="Peptidase_C19"/>
</dbReference>
<dbReference type="Pfam" id="PF00443">
    <property type="entry name" value="UCH"/>
    <property type="match status" value="1"/>
</dbReference>
<dbReference type="GO" id="GO:0016579">
    <property type="term" value="P:protein deubiquitination"/>
    <property type="evidence" value="ECO:0007669"/>
    <property type="project" value="InterPro"/>
</dbReference>
<name>A0A090XE03_IXORI</name>
<dbReference type="PANTHER" id="PTHR24006">
    <property type="entry name" value="UBIQUITIN CARBOXYL-TERMINAL HYDROLASE"/>
    <property type="match status" value="1"/>
</dbReference>
<sequence length="1027" mass="113961">MTTSSTATLKALLSVAASTTASKLMQLVGRHFSYSPDSFELLLQSHHQGEAVAIHVCEDQTIEELGFCVDGVSRNMLVIYDRNREPPKKLMGPELEEMSPSTATAEWAHGARNSGETTKYFHSETRETGYVGLVNQAMTCYLNSLLQTLYMTPEFRNALYRWEFDGSEQDAAKSIPFQLQKLFLLLQTSSRPAIGTTDLTTSFGWDSSEAWQQHDVQELCRVMFDALEHKFKKTNQANLICQLYEGKLKDYVQCLECGSESAREDTFLDVPLVVRPFGSSQAYGSVEEALRAFVTPETLEGSNQYSCDKCGKKCDAHKGLKFVRFPYLLTLQLKRFDFDPVTMHRIKLNDKVAFPEILDLNQFVRLDSTSENVCDDTDTTDSGSALDEEVPTNSAAAAGARPTNGPCEDTGSDDEGIDMGGMETAAANSRNCRRAIEKGPYVYELFSIMVHSGSANGGHYYAYVKSFTENQWFCFNDAQVSRVSYEEIRKTYGGGPSRSGYYISAYSSSTNAYMLMYRKVDKESNAEPMSPEEFPEHLKALLKSMQEAEERERQQKELERSMVKIKLFCLIPGRHTMQEMRLKVHKDSSLAEATQTAHQIMGLEGVVPLERCRLVMYDDCSESLECSLEDQEDQTIGEILGGVKSTYHCDLLLEIRGPHETFQPYKKGGTTVKVHVVVLESQEIARPVVVRGLKSQTVAEFKAQVAQQLALPSAEMRMVHQRFHTDLTLLSCPTRLLKHEDFGKSNTVYIEFLDREDAKKPFKESLFFEILDRHVNTIIIYVHLPPIDKVLMEKQCMPANGEQRVCNIEDEGGTSALSSTGGTPKGHVPGTSHEAAGSDYDSDLCDSSSSGCHGTGGDQSEDSSLTDSERTLVGDDLSPRNNSPDLAEADGAEAGLGPASEFVPSVELAQKMGENFRNCFGLQHEASAVSPEEGPRSEDAAVLASGDAASTATASGVPKEEPKRYFRAWPFKDTDNSRGLRVYVDKRITFGALKKVAGGLRRHRLRLLQGLPGLLQRPGIRVHQADG</sequence>
<evidence type="ECO:0000256" key="3">
    <source>
        <dbReference type="SAM" id="SignalP"/>
    </source>
</evidence>
<comment type="similarity">
    <text evidence="1">Belongs to the peptidase C19 family.</text>
</comment>
<dbReference type="InterPro" id="IPR001394">
    <property type="entry name" value="Peptidase_C19_UCH"/>
</dbReference>
<dbReference type="PANTHER" id="PTHR24006:SF702">
    <property type="entry name" value="UBIQUITIN CARBOXYL-TERMINAL HYDROLASE 47"/>
    <property type="match status" value="1"/>
</dbReference>
<dbReference type="AlphaFoldDB" id="A0A090XE03"/>
<dbReference type="CDD" id="cd17039">
    <property type="entry name" value="Ubl_ubiquitin_like"/>
    <property type="match status" value="1"/>
</dbReference>
<evidence type="ECO:0000256" key="2">
    <source>
        <dbReference type="SAM" id="MobiDB-lite"/>
    </source>
</evidence>
<dbReference type="Pfam" id="PF25985">
    <property type="entry name" value="Ubiquitin_USP47_N"/>
    <property type="match status" value="1"/>
</dbReference>
<dbReference type="InterPro" id="IPR018200">
    <property type="entry name" value="USP_CS"/>
</dbReference>
<proteinExistence type="evidence at transcript level"/>
<dbReference type="EMBL" id="GBIH01002692">
    <property type="protein sequence ID" value="JAC92018.1"/>
    <property type="molecule type" value="mRNA"/>
</dbReference>
<feature type="signal peptide" evidence="3">
    <location>
        <begin position="1"/>
        <end position="21"/>
    </location>
</feature>
<evidence type="ECO:0000256" key="1">
    <source>
        <dbReference type="ARBA" id="ARBA00009085"/>
    </source>
</evidence>
<feature type="chain" id="PRO_5001869130" evidence="3">
    <location>
        <begin position="22"/>
        <end position="1027"/>
    </location>
</feature>
<dbReference type="GO" id="GO:0004843">
    <property type="term" value="F:cysteine-type deubiquitinase activity"/>
    <property type="evidence" value="ECO:0007669"/>
    <property type="project" value="InterPro"/>
</dbReference>
<dbReference type="GO" id="GO:0005634">
    <property type="term" value="C:nucleus"/>
    <property type="evidence" value="ECO:0007669"/>
    <property type="project" value="TreeGrafter"/>
</dbReference>
<dbReference type="SUPFAM" id="SSF54001">
    <property type="entry name" value="Cysteine proteinases"/>
    <property type="match status" value="1"/>
</dbReference>
<reference evidence="5" key="1">
    <citation type="journal article" date="2015" name="PLoS Negl. Trop. Dis.">
        <title>Deep Sequencing Analysis of the Ixodes ricinus Haemocytome.</title>
        <authorList>
            <person name="Kotsyfakis M."/>
            <person name="Kopacek P."/>
            <person name="Franta Z."/>
            <person name="Pedra J.H."/>
            <person name="Ribeiro J.M."/>
        </authorList>
    </citation>
    <scope>NUCLEOTIDE SEQUENCE</scope>
</reference>
<dbReference type="Gene3D" id="3.90.70.10">
    <property type="entry name" value="Cysteine proteinases"/>
    <property type="match status" value="1"/>
</dbReference>
<accession>A0A090XE03</accession>
<evidence type="ECO:0000259" key="4">
    <source>
        <dbReference type="PROSITE" id="PS50235"/>
    </source>
</evidence>
<dbReference type="PROSITE" id="PS00972">
    <property type="entry name" value="USP_1"/>
    <property type="match status" value="1"/>
</dbReference>
<evidence type="ECO:0000313" key="5">
    <source>
        <dbReference type="EMBL" id="JAC92018.1"/>
    </source>
</evidence>
<dbReference type="InterPro" id="IPR028889">
    <property type="entry name" value="USP"/>
</dbReference>
<protein>
    <submittedName>
        <fullName evidence="5">Putative ubiquitin carboxyl-terminal hydrolase 47</fullName>
    </submittedName>
</protein>
<organism evidence="5">
    <name type="scientific">Ixodes ricinus</name>
    <name type="common">Common tick</name>
    <name type="synonym">Acarus ricinus</name>
    <dbReference type="NCBI Taxonomy" id="34613"/>
    <lineage>
        <taxon>Eukaryota</taxon>
        <taxon>Metazoa</taxon>
        <taxon>Ecdysozoa</taxon>
        <taxon>Arthropoda</taxon>
        <taxon>Chelicerata</taxon>
        <taxon>Arachnida</taxon>
        <taxon>Acari</taxon>
        <taxon>Parasitiformes</taxon>
        <taxon>Ixodida</taxon>
        <taxon>Ixodoidea</taxon>
        <taxon>Ixodidae</taxon>
        <taxon>Ixodinae</taxon>
        <taxon>Ixodes</taxon>
    </lineage>
</organism>
<keyword evidence="5" id="KW-0378">Hydrolase</keyword>
<dbReference type="PROSITE" id="PS00973">
    <property type="entry name" value="USP_2"/>
    <property type="match status" value="1"/>
</dbReference>
<dbReference type="PROSITE" id="PS50235">
    <property type="entry name" value="USP_3"/>
    <property type="match status" value="1"/>
</dbReference>
<dbReference type="GO" id="GO:0005829">
    <property type="term" value="C:cytosol"/>
    <property type="evidence" value="ECO:0007669"/>
    <property type="project" value="TreeGrafter"/>
</dbReference>
<feature type="region of interest" description="Disordered" evidence="2">
    <location>
        <begin position="812"/>
        <end position="898"/>
    </location>
</feature>
<feature type="compositionally biased region" description="Low complexity" evidence="2">
    <location>
        <begin position="813"/>
        <end position="822"/>
    </location>
</feature>
<feature type="domain" description="USP" evidence="4">
    <location>
        <begin position="131"/>
        <end position="520"/>
    </location>
</feature>
<dbReference type="InterPro" id="IPR038765">
    <property type="entry name" value="Papain-like_cys_pep_sf"/>
</dbReference>
<feature type="region of interest" description="Disordered" evidence="2">
    <location>
        <begin position="373"/>
        <end position="421"/>
    </location>
</feature>